<keyword evidence="2" id="KW-0378">Hydrolase</keyword>
<accession>A0AAW1N516</accession>
<evidence type="ECO:0000259" key="1">
    <source>
        <dbReference type="Pfam" id="PF03184"/>
    </source>
</evidence>
<comment type="caution">
    <text evidence="2">The sequence shown here is derived from an EMBL/GenBank/DDBJ whole genome shotgun (WGS) entry which is preliminary data.</text>
</comment>
<dbReference type="Proteomes" id="UP001458880">
    <property type="component" value="Unassembled WGS sequence"/>
</dbReference>
<dbReference type="EMBL" id="JASPKY010000011">
    <property type="protein sequence ID" value="KAK9753704.1"/>
    <property type="molecule type" value="Genomic_DNA"/>
</dbReference>
<evidence type="ECO:0000313" key="2">
    <source>
        <dbReference type="EMBL" id="KAK9753704.1"/>
    </source>
</evidence>
<protein>
    <submittedName>
        <fullName evidence="2">DDE superfamily endonuclease</fullName>
    </submittedName>
</protein>
<dbReference type="GO" id="GO:0004519">
    <property type="term" value="F:endonuclease activity"/>
    <property type="evidence" value="ECO:0007669"/>
    <property type="project" value="UniProtKB-KW"/>
</dbReference>
<dbReference type="InterPro" id="IPR004875">
    <property type="entry name" value="DDE_SF_endonuclease_dom"/>
</dbReference>
<sequence length="101" mass="11793">MHLHLSQVTDKFWGEYLVIQMHLHLSQVTDKFWGEYLPPNVSSILKPMDQGVLEAIKRCFRKVPLCRVLEEDGDLKQFYKMWSIKDAILTSADSWNDIPTA</sequence>
<keyword evidence="2" id="KW-0255">Endonuclease</keyword>
<dbReference type="Pfam" id="PF03184">
    <property type="entry name" value="DDE_1"/>
    <property type="match status" value="1"/>
</dbReference>
<keyword evidence="3" id="KW-1185">Reference proteome</keyword>
<organism evidence="2 3">
    <name type="scientific">Popillia japonica</name>
    <name type="common">Japanese beetle</name>
    <dbReference type="NCBI Taxonomy" id="7064"/>
    <lineage>
        <taxon>Eukaryota</taxon>
        <taxon>Metazoa</taxon>
        <taxon>Ecdysozoa</taxon>
        <taxon>Arthropoda</taxon>
        <taxon>Hexapoda</taxon>
        <taxon>Insecta</taxon>
        <taxon>Pterygota</taxon>
        <taxon>Neoptera</taxon>
        <taxon>Endopterygota</taxon>
        <taxon>Coleoptera</taxon>
        <taxon>Polyphaga</taxon>
        <taxon>Scarabaeiformia</taxon>
        <taxon>Scarabaeidae</taxon>
        <taxon>Rutelinae</taxon>
        <taxon>Popillia</taxon>
    </lineage>
</organism>
<dbReference type="AlphaFoldDB" id="A0AAW1N516"/>
<dbReference type="GO" id="GO:0003676">
    <property type="term" value="F:nucleic acid binding"/>
    <property type="evidence" value="ECO:0007669"/>
    <property type="project" value="InterPro"/>
</dbReference>
<gene>
    <name evidence="2" type="ORF">QE152_g1860</name>
</gene>
<reference evidence="2 3" key="1">
    <citation type="journal article" date="2024" name="BMC Genomics">
        <title>De novo assembly and annotation of Popillia japonica's genome with initial clues to its potential as an invasive pest.</title>
        <authorList>
            <person name="Cucini C."/>
            <person name="Boschi S."/>
            <person name="Funari R."/>
            <person name="Cardaioli E."/>
            <person name="Iannotti N."/>
            <person name="Marturano G."/>
            <person name="Paoli F."/>
            <person name="Bruttini M."/>
            <person name="Carapelli A."/>
            <person name="Frati F."/>
            <person name="Nardi F."/>
        </authorList>
    </citation>
    <scope>NUCLEOTIDE SEQUENCE [LARGE SCALE GENOMIC DNA]</scope>
    <source>
        <strain evidence="2">DMR45628</strain>
    </source>
</reference>
<feature type="domain" description="DDE-1" evidence="1">
    <location>
        <begin position="36"/>
        <end position="100"/>
    </location>
</feature>
<evidence type="ECO:0000313" key="3">
    <source>
        <dbReference type="Proteomes" id="UP001458880"/>
    </source>
</evidence>
<name>A0AAW1N516_POPJA</name>
<keyword evidence="2" id="KW-0540">Nuclease</keyword>
<proteinExistence type="predicted"/>